<dbReference type="Proteomes" id="UP000236173">
    <property type="component" value="Unassembled WGS sequence"/>
</dbReference>
<evidence type="ECO:0000256" key="3">
    <source>
        <dbReference type="ARBA" id="ARBA00023004"/>
    </source>
</evidence>
<dbReference type="EMBL" id="BEHT01000001">
    <property type="protein sequence ID" value="GBC97583.1"/>
    <property type="molecule type" value="Genomic_DNA"/>
</dbReference>
<dbReference type="CDD" id="cd03467">
    <property type="entry name" value="Rieske"/>
    <property type="match status" value="1"/>
</dbReference>
<gene>
    <name evidence="8" type="primary">hcaC_1</name>
    <name evidence="8" type="ORF">HRbin17_00070</name>
</gene>
<dbReference type="AlphaFoldDB" id="A0A2H5X8R2"/>
<keyword evidence="3" id="KW-0408">Iron</keyword>
<evidence type="ECO:0000256" key="1">
    <source>
        <dbReference type="ARBA" id="ARBA00022714"/>
    </source>
</evidence>
<evidence type="ECO:0000313" key="9">
    <source>
        <dbReference type="Proteomes" id="UP000236173"/>
    </source>
</evidence>
<dbReference type="GO" id="GO:0051537">
    <property type="term" value="F:2 iron, 2 sulfur cluster binding"/>
    <property type="evidence" value="ECO:0007669"/>
    <property type="project" value="UniProtKB-KW"/>
</dbReference>
<dbReference type="PANTHER" id="PTHR21496">
    <property type="entry name" value="FERREDOXIN-RELATED"/>
    <property type="match status" value="1"/>
</dbReference>
<keyword evidence="8" id="KW-0560">Oxidoreductase</keyword>
<dbReference type="InterPro" id="IPR036922">
    <property type="entry name" value="Rieske_2Fe-2S_sf"/>
</dbReference>
<comment type="cofactor">
    <cofactor evidence="5">
        <name>[2Fe-2S] cluster</name>
        <dbReference type="ChEBI" id="CHEBI:190135"/>
    </cofactor>
</comment>
<reference evidence="9" key="1">
    <citation type="submission" date="2017-09" db="EMBL/GenBank/DDBJ databases">
        <title>Metaegenomics of thermophilic ammonia-oxidizing enrichment culture.</title>
        <authorList>
            <person name="Kato S."/>
            <person name="Suzuki K."/>
        </authorList>
    </citation>
    <scope>NUCLEOTIDE SEQUENCE [LARGE SCALE GENOMIC DNA]</scope>
</reference>
<comment type="caution">
    <text evidence="8">The sequence shown here is derived from an EMBL/GenBank/DDBJ whole genome shotgun (WGS) entry which is preliminary data.</text>
</comment>
<dbReference type="InterPro" id="IPR017941">
    <property type="entry name" value="Rieske_2Fe-2S"/>
</dbReference>
<keyword evidence="1" id="KW-0001">2Fe-2S</keyword>
<proteinExistence type="inferred from homology"/>
<dbReference type="PANTHER" id="PTHR21496:SF0">
    <property type="entry name" value="RIESKE DOMAIN-CONTAINING PROTEIN"/>
    <property type="match status" value="1"/>
</dbReference>
<evidence type="ECO:0000256" key="5">
    <source>
        <dbReference type="ARBA" id="ARBA00034078"/>
    </source>
</evidence>
<keyword evidence="4" id="KW-0411">Iron-sulfur</keyword>
<evidence type="ECO:0000313" key="8">
    <source>
        <dbReference type="EMBL" id="GBC97583.1"/>
    </source>
</evidence>
<accession>A0A2H5X8R2</accession>
<dbReference type="GO" id="GO:0046872">
    <property type="term" value="F:metal ion binding"/>
    <property type="evidence" value="ECO:0007669"/>
    <property type="project" value="UniProtKB-KW"/>
</dbReference>
<organism evidence="8 9">
    <name type="scientific">Candidatus Fervidibacter japonicus</name>
    <dbReference type="NCBI Taxonomy" id="2035412"/>
    <lineage>
        <taxon>Bacteria</taxon>
        <taxon>Candidatus Fervidibacterota</taxon>
        <taxon>Candidatus Fervidibacter</taxon>
    </lineage>
</organism>
<evidence type="ECO:0000256" key="2">
    <source>
        <dbReference type="ARBA" id="ARBA00022723"/>
    </source>
</evidence>
<keyword evidence="2" id="KW-0479">Metal-binding</keyword>
<comment type="similarity">
    <text evidence="6">Belongs to the bacterial ring-hydroxylating dioxygenase ferredoxin component family.</text>
</comment>
<evidence type="ECO:0000256" key="6">
    <source>
        <dbReference type="ARBA" id="ARBA00038001"/>
    </source>
</evidence>
<dbReference type="Gene3D" id="2.102.10.10">
    <property type="entry name" value="Rieske [2Fe-2S] iron-sulphur domain"/>
    <property type="match status" value="1"/>
</dbReference>
<dbReference type="Pfam" id="PF00355">
    <property type="entry name" value="Rieske"/>
    <property type="match status" value="1"/>
</dbReference>
<dbReference type="PROSITE" id="PS51296">
    <property type="entry name" value="RIESKE"/>
    <property type="match status" value="1"/>
</dbReference>
<evidence type="ECO:0000256" key="4">
    <source>
        <dbReference type="ARBA" id="ARBA00023014"/>
    </source>
</evidence>
<sequence>MAVTVEATRLRVGALQELQRKGVIVVTGPYCPIAVFWHDGRVYAVDNRCPHMGFPLHKGPVQDGILTCPWHHARFDLSSGCTFDLWADDAPSFPVEVQDGEVFVLVPPLDNERVRRHWLRRLREGMEHGLDLVVAKAVIHLLRAGADYRALVQVGAELGTRYRNSWASGMTILTAMANLVPLLPTDEALRALFHGLSHVASDIQGQATRRERQPLEGSTATLTQIKRWLRHWTLVRHRDGAERCLLTALANGATPADIADLLFTAATDRPFADGGHLVDFCNKAMELLDLIGWDFAPQVLPTLTTQLVSSRGGEENSAWRYPVDLVALMREAEAQLPEWLRQGRQHRMDGKPTMPVAHLAHALLSDKPQDILSALQEAAVSGIKPTELSKALCYAAALRIARFGESNEFGDWITVLHTFSYCNAVHQTLKRFGDTASAEVVRAVWHGAMAVYLDRFLNIPPEPLPGERSPLSDLPTDAGALRAAILEACDKTGQDLTVAALTAHYLQLRHPVEPLLATLAHCVLREDADFHTFQMLEAGIRQFQEWGTTTEGQHILIATARYIAAHAPTQRANEQTFRIAWRLHRGEALHDAV</sequence>
<dbReference type="SUPFAM" id="SSF50022">
    <property type="entry name" value="ISP domain"/>
    <property type="match status" value="1"/>
</dbReference>
<keyword evidence="8" id="KW-0223">Dioxygenase</keyword>
<dbReference type="GO" id="GO:0051213">
    <property type="term" value="F:dioxygenase activity"/>
    <property type="evidence" value="ECO:0007669"/>
    <property type="project" value="UniProtKB-KW"/>
</dbReference>
<protein>
    <submittedName>
        <fullName evidence="8">3-phenylpropionate/cinnamic acid dioxygenase ferredoxin subunit</fullName>
    </submittedName>
</protein>
<evidence type="ECO:0000259" key="7">
    <source>
        <dbReference type="PROSITE" id="PS51296"/>
    </source>
</evidence>
<name>A0A2H5X8R2_9BACT</name>
<feature type="domain" description="Rieske" evidence="7">
    <location>
        <begin position="10"/>
        <end position="104"/>
    </location>
</feature>